<evidence type="ECO:0000313" key="2">
    <source>
        <dbReference type="Proteomes" id="UP000887540"/>
    </source>
</evidence>
<dbReference type="Proteomes" id="UP000887540">
    <property type="component" value="Unplaced"/>
</dbReference>
<dbReference type="AlphaFoldDB" id="A0A914E2H8"/>
<feature type="compositionally biased region" description="Polar residues" evidence="1">
    <location>
        <begin position="1"/>
        <end position="10"/>
    </location>
</feature>
<accession>A0A914E2H8</accession>
<evidence type="ECO:0000313" key="3">
    <source>
        <dbReference type="WBParaSite" id="ACRNAN_scaffold529.g29572.t1"/>
    </source>
</evidence>
<protein>
    <submittedName>
        <fullName evidence="3">Uncharacterized protein</fullName>
    </submittedName>
</protein>
<keyword evidence="2" id="KW-1185">Reference proteome</keyword>
<evidence type="ECO:0000256" key="1">
    <source>
        <dbReference type="SAM" id="MobiDB-lite"/>
    </source>
</evidence>
<sequence length="134" mass="14821">MPTSGSASDESYTDADTSDIPVPTANTTITIFKRSTHLHVLMDKILQRPIIMQNKDEPRNEGDIENDVEVDQATGEVTVPLPDKHPNNLPTEEKLEKFSNKRTKDGNKGGLGKAKFVNFEEALSQTIPWDADVS</sequence>
<proteinExistence type="predicted"/>
<reference evidence="3" key="1">
    <citation type="submission" date="2022-11" db="UniProtKB">
        <authorList>
            <consortium name="WormBaseParasite"/>
        </authorList>
    </citation>
    <scope>IDENTIFICATION</scope>
</reference>
<name>A0A914E2H8_9BILA</name>
<organism evidence="2 3">
    <name type="scientific">Acrobeloides nanus</name>
    <dbReference type="NCBI Taxonomy" id="290746"/>
    <lineage>
        <taxon>Eukaryota</taxon>
        <taxon>Metazoa</taxon>
        <taxon>Ecdysozoa</taxon>
        <taxon>Nematoda</taxon>
        <taxon>Chromadorea</taxon>
        <taxon>Rhabditida</taxon>
        <taxon>Tylenchina</taxon>
        <taxon>Cephalobomorpha</taxon>
        <taxon>Cephaloboidea</taxon>
        <taxon>Cephalobidae</taxon>
        <taxon>Acrobeloides</taxon>
    </lineage>
</organism>
<feature type="compositionally biased region" description="Basic and acidic residues" evidence="1">
    <location>
        <begin position="82"/>
        <end position="107"/>
    </location>
</feature>
<dbReference type="WBParaSite" id="ACRNAN_scaffold529.g29572.t1">
    <property type="protein sequence ID" value="ACRNAN_scaffold529.g29572.t1"/>
    <property type="gene ID" value="ACRNAN_scaffold529.g29572"/>
</dbReference>
<feature type="region of interest" description="Disordered" evidence="1">
    <location>
        <begin position="1"/>
        <end position="23"/>
    </location>
</feature>
<feature type="region of interest" description="Disordered" evidence="1">
    <location>
        <begin position="72"/>
        <end position="111"/>
    </location>
</feature>